<evidence type="ECO:0000313" key="2">
    <source>
        <dbReference type="Proteomes" id="UP001165080"/>
    </source>
</evidence>
<proteinExistence type="predicted"/>
<name>A0A9W6BJ75_9CHLO</name>
<sequence>MAWAHLPATDALQLVGGDEVRSRVFVFQGPEIQAKFQQGLYASEEEREILGLGRRVVRPDQVQEGSGYCPKASLVVEGQDERLRRSDRIEGCSRRAINGGRLEGQRRPEGHSRRDIGFGGRVVALQLWAACVYAPARY</sequence>
<gene>
    <name evidence="1" type="primary">PLESTBF000359</name>
    <name evidence="1" type="ORF">PLESTB_000710300</name>
</gene>
<protein>
    <submittedName>
        <fullName evidence="1">Uncharacterized protein</fullName>
    </submittedName>
</protein>
<dbReference type="Proteomes" id="UP001165080">
    <property type="component" value="Unassembled WGS sequence"/>
</dbReference>
<comment type="caution">
    <text evidence="1">The sequence shown here is derived from an EMBL/GenBank/DDBJ whole genome shotgun (WGS) entry which is preliminary data.</text>
</comment>
<dbReference type="AlphaFoldDB" id="A0A9W6BJ75"/>
<keyword evidence="2" id="KW-1185">Reference proteome</keyword>
<accession>A0A9W6BJ75</accession>
<dbReference type="EMBL" id="BRXU01000007">
    <property type="protein sequence ID" value="GLC53124.1"/>
    <property type="molecule type" value="Genomic_DNA"/>
</dbReference>
<evidence type="ECO:0000313" key="1">
    <source>
        <dbReference type="EMBL" id="GLC53124.1"/>
    </source>
</evidence>
<reference evidence="1 2" key="1">
    <citation type="journal article" date="2023" name="Commun. Biol.">
        <title>Reorganization of the ancestral sex-determining regions during the evolution of trioecy in Pleodorina starrii.</title>
        <authorList>
            <person name="Takahashi K."/>
            <person name="Suzuki S."/>
            <person name="Kawai-Toyooka H."/>
            <person name="Yamamoto K."/>
            <person name="Hamaji T."/>
            <person name="Ootsuki R."/>
            <person name="Yamaguchi H."/>
            <person name="Kawachi M."/>
            <person name="Higashiyama T."/>
            <person name="Nozaki H."/>
        </authorList>
    </citation>
    <scope>NUCLEOTIDE SEQUENCE [LARGE SCALE GENOMIC DNA]</scope>
    <source>
        <strain evidence="1 2">NIES-4479</strain>
    </source>
</reference>
<organism evidence="1 2">
    <name type="scientific">Pleodorina starrii</name>
    <dbReference type="NCBI Taxonomy" id="330485"/>
    <lineage>
        <taxon>Eukaryota</taxon>
        <taxon>Viridiplantae</taxon>
        <taxon>Chlorophyta</taxon>
        <taxon>core chlorophytes</taxon>
        <taxon>Chlorophyceae</taxon>
        <taxon>CS clade</taxon>
        <taxon>Chlamydomonadales</taxon>
        <taxon>Volvocaceae</taxon>
        <taxon>Pleodorina</taxon>
    </lineage>
</organism>